<dbReference type="InterPro" id="IPR044135">
    <property type="entry name" value="Met-tRNA-FMT_C"/>
</dbReference>
<protein>
    <recommendedName>
        <fullName evidence="2 5">Methionyl-tRNA formyltransferase</fullName>
        <ecNumber evidence="2 5">2.1.2.9</ecNumber>
    </recommendedName>
</protein>
<feature type="domain" description="Formyl transferase N-terminal" evidence="6">
    <location>
        <begin position="4"/>
        <end position="182"/>
    </location>
</feature>
<dbReference type="InterPro" id="IPR041711">
    <property type="entry name" value="Met-tRNA-FMT_N"/>
</dbReference>
<feature type="binding site" evidence="5">
    <location>
        <begin position="112"/>
        <end position="115"/>
    </location>
    <ligand>
        <name>(6S)-5,6,7,8-tetrahydrofolate</name>
        <dbReference type="ChEBI" id="CHEBI:57453"/>
    </ligand>
</feature>
<sequence>MSLRIIFMGTPEFSVPTLRLLVDAGHRIVAVYTQPPRPGGRRGLDLQKSPVHQAAELLGLPVFTPVNFKDPEERERFRGLNADVGVVVAYGLLLPEAILNGTRDGCYNGHASLLPRWRGAAPIQRAIMAGDAKTGMMVMKMDKGLDTGAVALTREVEIGPNMTAGELHDRLMLVGAKAMAEAMVKLEMNDLPLTPQPEDGVLYAAKIDKAETRIDFSRNAGDVHNHIRGLAPFPGAWFELEIGGKPERVKVLASELAEGQGAAGLLLTDDLVIACGSGALRLTRLQKAGGKPLAAADFLRGTPLAAGTRLT</sequence>
<dbReference type="Proteomes" id="UP000002256">
    <property type="component" value="Chromosome"/>
</dbReference>
<feature type="domain" description="Formyl transferase C-terminal" evidence="7">
    <location>
        <begin position="206"/>
        <end position="302"/>
    </location>
</feature>
<dbReference type="Pfam" id="PF02911">
    <property type="entry name" value="Formyl_trans_C"/>
    <property type="match status" value="1"/>
</dbReference>
<keyword evidence="4 5" id="KW-0648">Protein biosynthesis</keyword>
<evidence type="ECO:0000313" key="9">
    <source>
        <dbReference type="Proteomes" id="UP000002256"/>
    </source>
</evidence>
<accession>C6AZ60</accession>
<dbReference type="NCBIfam" id="TIGR00460">
    <property type="entry name" value="fmt"/>
    <property type="match status" value="1"/>
</dbReference>
<reference evidence="8 9" key="1">
    <citation type="journal article" date="2010" name="Stand. Genomic Sci.">
        <title>Complete genome sequence of Rhizobium leguminosarum bv. trifolii strain WSM1325, an effective microsymbiont of annual Mediterranean clovers.</title>
        <authorList>
            <person name="Reeve W."/>
            <person name="O'Hara G."/>
            <person name="Chain P."/>
            <person name="Ardley J."/>
            <person name="Brau L."/>
            <person name="Nandesena K."/>
            <person name="Tiwari R."/>
            <person name="Copeland A."/>
            <person name="Nolan M."/>
            <person name="Han C."/>
            <person name="Brettin T."/>
            <person name="Land M."/>
            <person name="Ovchinikova G."/>
            <person name="Ivanova N."/>
            <person name="Mavromatis K."/>
            <person name="Markowitz V."/>
            <person name="Kyrpides N."/>
            <person name="Melino V."/>
            <person name="Denton M."/>
            <person name="Yates R."/>
            <person name="Howieson J."/>
        </authorList>
    </citation>
    <scope>NUCLEOTIDE SEQUENCE [LARGE SCALE GENOMIC DNA]</scope>
    <source>
        <strain evidence="8 9">WSM1325</strain>
    </source>
</reference>
<evidence type="ECO:0000313" key="8">
    <source>
        <dbReference type="EMBL" id="ACS54386.1"/>
    </source>
</evidence>
<dbReference type="HAMAP" id="MF_00182">
    <property type="entry name" value="Formyl_trans"/>
    <property type="match status" value="1"/>
</dbReference>
<dbReference type="PANTHER" id="PTHR11138:SF5">
    <property type="entry name" value="METHIONYL-TRNA FORMYLTRANSFERASE, MITOCHONDRIAL"/>
    <property type="match status" value="1"/>
</dbReference>
<dbReference type="PROSITE" id="PS00373">
    <property type="entry name" value="GART"/>
    <property type="match status" value="1"/>
</dbReference>
<dbReference type="KEGG" id="rlg:Rleg_0075"/>
<evidence type="ECO:0000256" key="4">
    <source>
        <dbReference type="ARBA" id="ARBA00022917"/>
    </source>
</evidence>
<evidence type="ECO:0000259" key="6">
    <source>
        <dbReference type="Pfam" id="PF00551"/>
    </source>
</evidence>
<organism evidence="8 9">
    <name type="scientific">Rhizobium leguminosarum bv. trifolii (strain WSM1325)</name>
    <dbReference type="NCBI Taxonomy" id="395491"/>
    <lineage>
        <taxon>Bacteria</taxon>
        <taxon>Pseudomonadati</taxon>
        <taxon>Pseudomonadota</taxon>
        <taxon>Alphaproteobacteria</taxon>
        <taxon>Hyphomicrobiales</taxon>
        <taxon>Rhizobiaceae</taxon>
        <taxon>Rhizobium/Agrobacterium group</taxon>
        <taxon>Rhizobium</taxon>
    </lineage>
</organism>
<dbReference type="Pfam" id="PF00551">
    <property type="entry name" value="Formyl_trans_N"/>
    <property type="match status" value="1"/>
</dbReference>
<dbReference type="OrthoDB" id="9802815at2"/>
<dbReference type="CDD" id="cd08704">
    <property type="entry name" value="Met_tRNA_FMT_C"/>
    <property type="match status" value="1"/>
</dbReference>
<dbReference type="InterPro" id="IPR001555">
    <property type="entry name" value="GART_AS"/>
</dbReference>
<evidence type="ECO:0000256" key="5">
    <source>
        <dbReference type="HAMAP-Rule" id="MF_00182"/>
    </source>
</evidence>
<dbReference type="InterPro" id="IPR036477">
    <property type="entry name" value="Formyl_transf_N_sf"/>
</dbReference>
<dbReference type="InterPro" id="IPR002376">
    <property type="entry name" value="Formyl_transf_N"/>
</dbReference>
<comment type="catalytic activity">
    <reaction evidence="5">
        <text>L-methionyl-tRNA(fMet) + (6R)-10-formyltetrahydrofolate = N-formyl-L-methionyl-tRNA(fMet) + (6S)-5,6,7,8-tetrahydrofolate + H(+)</text>
        <dbReference type="Rhea" id="RHEA:24380"/>
        <dbReference type="Rhea" id="RHEA-COMP:9952"/>
        <dbReference type="Rhea" id="RHEA-COMP:9953"/>
        <dbReference type="ChEBI" id="CHEBI:15378"/>
        <dbReference type="ChEBI" id="CHEBI:57453"/>
        <dbReference type="ChEBI" id="CHEBI:78530"/>
        <dbReference type="ChEBI" id="CHEBI:78844"/>
        <dbReference type="ChEBI" id="CHEBI:195366"/>
        <dbReference type="EC" id="2.1.2.9"/>
    </reaction>
</comment>
<dbReference type="CDD" id="cd08646">
    <property type="entry name" value="FMT_core_Met-tRNA-FMT_N"/>
    <property type="match status" value="1"/>
</dbReference>
<evidence type="ECO:0000256" key="2">
    <source>
        <dbReference type="ARBA" id="ARBA00012261"/>
    </source>
</evidence>
<dbReference type="SUPFAM" id="SSF53328">
    <property type="entry name" value="Formyltransferase"/>
    <property type="match status" value="1"/>
</dbReference>
<name>C6AZ60_RHILS</name>
<dbReference type="GO" id="GO:0004479">
    <property type="term" value="F:methionyl-tRNA formyltransferase activity"/>
    <property type="evidence" value="ECO:0007669"/>
    <property type="project" value="UniProtKB-UniRule"/>
</dbReference>
<dbReference type="EMBL" id="CP001622">
    <property type="protein sequence ID" value="ACS54386.1"/>
    <property type="molecule type" value="Genomic_DNA"/>
</dbReference>
<dbReference type="InterPro" id="IPR005793">
    <property type="entry name" value="Formyl_trans_C"/>
</dbReference>
<dbReference type="EC" id="2.1.2.9" evidence="2 5"/>
<dbReference type="AlphaFoldDB" id="C6AZ60"/>
<gene>
    <name evidence="5" type="primary">fmt</name>
    <name evidence="8" type="ordered locus">Rleg_0075</name>
</gene>
<dbReference type="HOGENOM" id="CLU_033347_1_2_5"/>
<dbReference type="Gene3D" id="3.40.50.12230">
    <property type="match status" value="1"/>
</dbReference>
<proteinExistence type="inferred from homology"/>
<evidence type="ECO:0000256" key="1">
    <source>
        <dbReference type="ARBA" id="ARBA00010699"/>
    </source>
</evidence>
<dbReference type="InterPro" id="IPR011034">
    <property type="entry name" value="Formyl_transferase-like_C_sf"/>
</dbReference>
<dbReference type="InterPro" id="IPR005794">
    <property type="entry name" value="Fmt"/>
</dbReference>
<comment type="function">
    <text evidence="5">Attaches a formyl group to the free amino group of methionyl-tRNA(fMet). The formyl group appears to play a dual role in the initiator identity of N-formylmethionyl-tRNA by promoting its recognition by IF2 and preventing the misappropriation of this tRNA by the elongation apparatus.</text>
</comment>
<comment type="similarity">
    <text evidence="1 5">Belongs to the Fmt family.</text>
</comment>
<dbReference type="PANTHER" id="PTHR11138">
    <property type="entry name" value="METHIONYL-TRNA FORMYLTRANSFERASE"/>
    <property type="match status" value="1"/>
</dbReference>
<dbReference type="GO" id="GO:0005829">
    <property type="term" value="C:cytosol"/>
    <property type="evidence" value="ECO:0007669"/>
    <property type="project" value="TreeGrafter"/>
</dbReference>
<evidence type="ECO:0000259" key="7">
    <source>
        <dbReference type="Pfam" id="PF02911"/>
    </source>
</evidence>
<keyword evidence="3 5" id="KW-0808">Transferase</keyword>
<dbReference type="SUPFAM" id="SSF50486">
    <property type="entry name" value="FMT C-terminal domain-like"/>
    <property type="match status" value="1"/>
</dbReference>
<evidence type="ECO:0000256" key="3">
    <source>
        <dbReference type="ARBA" id="ARBA00022679"/>
    </source>
</evidence>